<dbReference type="EMBL" id="JBHLUN010000009">
    <property type="protein sequence ID" value="MFC0409428.1"/>
    <property type="molecule type" value="Genomic_DNA"/>
</dbReference>
<dbReference type="InterPro" id="IPR036567">
    <property type="entry name" value="RHF-like"/>
</dbReference>
<evidence type="ECO:0000313" key="2">
    <source>
        <dbReference type="Proteomes" id="UP001589865"/>
    </source>
</evidence>
<keyword evidence="2" id="KW-1185">Reference proteome</keyword>
<accession>A0ABV6JUQ0</accession>
<dbReference type="CDD" id="cd00552">
    <property type="entry name" value="RaiA"/>
    <property type="match status" value="1"/>
</dbReference>
<dbReference type="InterPro" id="IPR003489">
    <property type="entry name" value="RHF/RaiA"/>
</dbReference>
<gene>
    <name evidence="1" type="primary">hpf</name>
    <name evidence="1" type="ORF">ACFFGY_14325</name>
</gene>
<comment type="caution">
    <text evidence="1">The sequence shown here is derived from an EMBL/GenBank/DDBJ whole genome shotgun (WGS) entry which is preliminary data.</text>
</comment>
<evidence type="ECO:0000313" key="1">
    <source>
        <dbReference type="EMBL" id="MFC0409428.1"/>
    </source>
</evidence>
<protein>
    <submittedName>
        <fullName evidence="1">Ribosome hibernation-promoting factor, HPF/YfiA family</fullName>
    </submittedName>
</protein>
<organism evidence="1 2">
    <name type="scientific">Roseomonas elaeocarpi</name>
    <dbReference type="NCBI Taxonomy" id="907779"/>
    <lineage>
        <taxon>Bacteria</taxon>
        <taxon>Pseudomonadati</taxon>
        <taxon>Pseudomonadota</taxon>
        <taxon>Alphaproteobacteria</taxon>
        <taxon>Acetobacterales</taxon>
        <taxon>Roseomonadaceae</taxon>
        <taxon>Roseomonas</taxon>
    </lineage>
</organism>
<dbReference type="RefSeq" id="WP_377045171.1">
    <property type="nucleotide sequence ID" value="NZ_JBHLUN010000009.1"/>
</dbReference>
<dbReference type="NCBIfam" id="TIGR00741">
    <property type="entry name" value="yfiA"/>
    <property type="match status" value="1"/>
</dbReference>
<proteinExistence type="predicted"/>
<name>A0ABV6JUQ0_9PROT</name>
<dbReference type="Pfam" id="PF02482">
    <property type="entry name" value="Ribosomal_S30AE"/>
    <property type="match status" value="1"/>
</dbReference>
<dbReference type="SUPFAM" id="SSF69754">
    <property type="entry name" value="Ribosome binding protein Y (YfiA homologue)"/>
    <property type="match status" value="1"/>
</dbReference>
<dbReference type="Gene3D" id="3.30.160.100">
    <property type="entry name" value="Ribosome hibernation promotion factor-like"/>
    <property type="match status" value="1"/>
</dbReference>
<sequence length="125" mass="13896">MHIMVAGKQVETGDALKVYVADGLETMARKYFDDALEANVTFHRSRGLFGCDINLHAGRGVSYRAEGEGEDAHRAFQDAVTHVAKQLRRHRRRINEHARCEAGVRKPDVADAGEIGLVELPALRM</sequence>
<reference evidence="1 2" key="1">
    <citation type="submission" date="2024-09" db="EMBL/GenBank/DDBJ databases">
        <authorList>
            <person name="Sun Q."/>
            <person name="Mori K."/>
        </authorList>
    </citation>
    <scope>NUCLEOTIDE SEQUENCE [LARGE SCALE GENOMIC DNA]</scope>
    <source>
        <strain evidence="1 2">TBRC 5777</strain>
    </source>
</reference>
<dbReference type="Proteomes" id="UP001589865">
    <property type="component" value="Unassembled WGS sequence"/>
</dbReference>